<dbReference type="Proteomes" id="UP000663828">
    <property type="component" value="Unassembled WGS sequence"/>
</dbReference>
<gene>
    <name evidence="3" type="ORF">XAT740_LOCUS899</name>
</gene>
<evidence type="ECO:0000313" key="4">
    <source>
        <dbReference type="Proteomes" id="UP000663828"/>
    </source>
</evidence>
<feature type="region of interest" description="Disordered" evidence="1">
    <location>
        <begin position="796"/>
        <end position="815"/>
    </location>
</feature>
<evidence type="ECO:0000313" key="3">
    <source>
        <dbReference type="EMBL" id="CAF0760345.1"/>
    </source>
</evidence>
<name>A0A813PZC2_ADIRI</name>
<reference evidence="3" key="1">
    <citation type="submission" date="2021-02" db="EMBL/GenBank/DDBJ databases">
        <authorList>
            <person name="Nowell W R."/>
        </authorList>
    </citation>
    <scope>NUCLEOTIDE SEQUENCE</scope>
</reference>
<feature type="region of interest" description="Disordered" evidence="1">
    <location>
        <begin position="2381"/>
        <end position="2437"/>
    </location>
</feature>
<protein>
    <recommendedName>
        <fullName evidence="5">Sodefrin repeats A</fullName>
    </recommendedName>
</protein>
<keyword evidence="2" id="KW-0732">Signal</keyword>
<evidence type="ECO:0000256" key="2">
    <source>
        <dbReference type="SAM" id="SignalP"/>
    </source>
</evidence>
<accession>A0A813PZC2</accession>
<feature type="chain" id="PRO_5032777969" description="Sodefrin repeats A" evidence="2">
    <location>
        <begin position="22"/>
        <end position="2462"/>
    </location>
</feature>
<proteinExistence type="predicted"/>
<keyword evidence="4" id="KW-1185">Reference proteome</keyword>
<feature type="signal peptide" evidence="2">
    <location>
        <begin position="1"/>
        <end position="21"/>
    </location>
</feature>
<dbReference type="EMBL" id="CAJNOR010000026">
    <property type="protein sequence ID" value="CAF0760345.1"/>
    <property type="molecule type" value="Genomic_DNA"/>
</dbReference>
<evidence type="ECO:0008006" key="5">
    <source>
        <dbReference type="Google" id="ProtNLM"/>
    </source>
</evidence>
<evidence type="ECO:0000256" key="1">
    <source>
        <dbReference type="SAM" id="MobiDB-lite"/>
    </source>
</evidence>
<feature type="compositionally biased region" description="Low complexity" evidence="1">
    <location>
        <begin position="797"/>
        <end position="815"/>
    </location>
</feature>
<organism evidence="3 4">
    <name type="scientific">Adineta ricciae</name>
    <name type="common">Rotifer</name>
    <dbReference type="NCBI Taxonomy" id="249248"/>
    <lineage>
        <taxon>Eukaryota</taxon>
        <taxon>Metazoa</taxon>
        <taxon>Spiralia</taxon>
        <taxon>Gnathifera</taxon>
        <taxon>Rotifera</taxon>
        <taxon>Eurotatoria</taxon>
        <taxon>Bdelloidea</taxon>
        <taxon>Adinetida</taxon>
        <taxon>Adinetidae</taxon>
        <taxon>Adineta</taxon>
    </lineage>
</organism>
<sequence>MAIIRNLVLFVLLVSILPCSSLRCFECGCDSSATDQCNCTTITSSTENDYCVVLEQRYTDRTYIQLSRVPRNSSWVYIEDPYFVLTQESIRYNRTTSQWFLWTTNIVFGCDWDLCNAPSLIESLPNSFKLNISSSWLNTNIYGTGAVSTCIRCDTEVCGNTSSPADFSQCTTTTCNTTSACLAYDLWNNVDTGEQCLQAQCAPDYLEGEFGDSYGGKYRVDVESIVYLAKDRTDYDIWEIDVYCAVANCSRASMFQEIRQQLRLELGDLSNFPAVRPSTTEAPTTTTTAIENPLRCYSCECDQEATCDCSTTVVSSLDYTYCVIVRENFGQDVYIYSDYLELDATLMYIAEFPYALVEESIDYNEKLGAWYTTTNFVVYGCNWNLCNKPSLIPLMPNSYQMRLPEAWLNTNILGTGKPVRDCHECPDEAQCGTTDYLDANTCPIQSCNTTCLVLDTYDDPEYDYLCYQSFCLPPDTEDYQLDRHRIEIEGVIYASQQDVVHLWEVDIYCRADNCSRPAIFKELHEKLTVQPGTLAALFNETHDPTIPQRRCYDCYCYNKIDCPCNRTTIMRDDETYCLLMRENYGQDSWISMGHIDDDSTRIHIRDFPYLLVEESIMYDEQLDKWNTITNFVVYGCDWDYCNDPSLIPYLPNSFEMRLPNDWLNTNVLGSGAPVRDCHECPDAPQCGQGDFLDTSRCPIHSCNTTCLVFDVFDDPSVDEQCYQSFCAPPDTDEYHIDTHRVEIEGILYLHKQPREIELWEVDLYCRADDCSRPEIFTELKAQLSVNIGNLGPFDNVSSSSTQPSSSTTSGQTTTTKSKASVLTNLNIYFLLCFCRPTNTTACDCTNVVPVQAGSHCTIVQDLHSSDPYIEMSAADMNSSYAQMKDAYYVLVDEDIYRNDSTNTWETKTKRVVYGCDWDLCNRFSLIASLPQSYKLTIDSAWLESNIYGSGTVSNCNTCTNEICGNKTNPIDYDQCPSTTCTNATTCSLYNLWEDFDTEEACYQSQCTPSEIIDESSDANGKYNVQVEAIVYLAQNRSNFVIWQLNVNCAADNCTRSTIFQEIKQELGGDTSGIATFPATRPPTTPVPSSTISSAPTNPIKCYNCSCIGTVCPCTTYEVISADDSYCTIIRQNYGQFISVDYGHIGENTTHVYINEYPFVLVEESIIYDDKTGQWNTQSDIVVFGCNTSLCNSPDLLYYLPSSFQMRLPVTWLDANVRGNGSAVRDCHECPEAPQCGATDFLDAGRCPIHPCNTTCLVSDSFNDPAHGLLCYQSFCAPEDSEFLQIDTHRVEIEGVIYASRPSDVEIWEIDLYCRADDCSRPELFKELRSNLVVQPGDLSILFNQTTTRKVLRCFDCYCEGEVNCVCDTIAVQDAATNYCTITRTYDGSGVYVYFQHFEIGTSYSNVRELPFVLIDEAILYNNATGKWFTRTTDVTYACNVDYCNKPSLLQYLATSLEMTLPDAWLNSTLMSSGQSTLMCNECSGNATCSSVGSVDDSTCPAQACNTTCYVSNVYADPDTNEQCYQAFCTPDSSEFAIDYYRVEIEAIVYPSNPSDVELWETYIYCQAENCSRPGIFQEIKQHLDYNRGNLSELFNNTAVGDPGKLHCYDCYCENEATCTCNKTLALPDNATYCTIIREYDGQDFWIILEHIDRNSSRIYIQELPYMLVEESILYDDNYGIWVTRPNIIVYGCNTDFCNDPRLIPHLPTDFRMRLPEDWLEANVRGNGTPVRDCHECPDAPQCGQGDFLDAGRCPIHSCNTTCLVFDVFDDPSVDEQCYQSFCAPPDTDEYHIDTHRVEIEGILYGNRPNAELELWEVDLYCRADDCSRPTIFQELEAKLTVDLGDLSEFFNITTIATTPLPTTTPITPVEPPLACYECSCADVSNCECDKIGVSGAYSSYCTIVRVNYDMHFTIDLEHIDRNSTRVYIRKFPYMLAEESILYNETTGVWWTRSNILVYGCNTSLCNHPSRVALLPDSFKMFLSDEWLNKNVRGNGSAVRDCHECPDAPQCGTTSFLDASRCPVHSCNTTCVVSDTFNDPSDDKLCFQSYCNPPDVDAEEDRHRVELEGIIYKDNPSVVELWEIDIYCRADDCSRPEIFDELRGNLTTQTNNLTALFNDSILPTKPQLICYDCYLYDEPVYECNTYSIADADSSYCVIVRANYGDEDYDVILEHIDRNSTRVYVRKFPYLLVEESILYNDSTKAWRTRTNLVVYGCKEDYCNHPSYIEHLPGSFQMGLPDTWLNDNVLGTGQSVRDCHECPEAPQCGATDFLDAGRCPIHSCNTTCLVSDIYSDPDSDEQCYQSYCAPPDSEFFTIDPHRVEMEGILYVDCVGAPVEIWEIDLFCRADDCSRPEIFKEIREKFTTNLNDISFFYENNVTCPTTTSASSSTTVPATTRTSSVSTTSTSTASPGTATTTTSTSRPGTTPTGSTQSTTSKSAGTSLRMTYNVLLFFIFVIFRCQLN</sequence>
<comment type="caution">
    <text evidence="3">The sequence shown here is derived from an EMBL/GenBank/DDBJ whole genome shotgun (WGS) entry which is preliminary data.</text>
</comment>